<evidence type="ECO:0000256" key="1">
    <source>
        <dbReference type="SAM" id="Phobius"/>
    </source>
</evidence>
<keyword evidence="1" id="KW-0472">Membrane</keyword>
<keyword evidence="1" id="KW-1133">Transmembrane helix</keyword>
<proteinExistence type="predicted"/>
<dbReference type="EMBL" id="WNTK01000001">
    <property type="protein sequence ID" value="KAG9492767.1"/>
    <property type="molecule type" value="Genomic_DNA"/>
</dbReference>
<dbReference type="Proteomes" id="UP000770717">
    <property type="component" value="Unassembled WGS sequence"/>
</dbReference>
<reference evidence="2" key="1">
    <citation type="thesis" date="2020" institute="ProQuest LLC" country="789 East Eisenhower Parkway, Ann Arbor, MI, USA">
        <title>Comparative Genomics and Chromosome Evolution.</title>
        <authorList>
            <person name="Mudd A.B."/>
        </authorList>
    </citation>
    <scope>NUCLEOTIDE SEQUENCE</scope>
    <source>
        <strain evidence="2">HN-11 Male</strain>
        <tissue evidence="2">Kidney and liver</tissue>
    </source>
</reference>
<feature type="transmembrane region" description="Helical" evidence="1">
    <location>
        <begin position="12"/>
        <end position="36"/>
    </location>
</feature>
<evidence type="ECO:0000313" key="3">
    <source>
        <dbReference type="Proteomes" id="UP000770717"/>
    </source>
</evidence>
<keyword evidence="3" id="KW-1185">Reference proteome</keyword>
<gene>
    <name evidence="2" type="ORF">GDO78_000981</name>
</gene>
<feature type="transmembrane region" description="Helical" evidence="1">
    <location>
        <begin position="57"/>
        <end position="81"/>
    </location>
</feature>
<keyword evidence="1" id="KW-0812">Transmembrane</keyword>
<protein>
    <submittedName>
        <fullName evidence="2">Uncharacterized protein</fullName>
    </submittedName>
</protein>
<dbReference type="AlphaFoldDB" id="A0A8J6FS24"/>
<name>A0A8J6FS24_ELECQ</name>
<organism evidence="2 3">
    <name type="scientific">Eleutherodactylus coqui</name>
    <name type="common">Puerto Rican coqui</name>
    <dbReference type="NCBI Taxonomy" id="57060"/>
    <lineage>
        <taxon>Eukaryota</taxon>
        <taxon>Metazoa</taxon>
        <taxon>Chordata</taxon>
        <taxon>Craniata</taxon>
        <taxon>Vertebrata</taxon>
        <taxon>Euteleostomi</taxon>
        <taxon>Amphibia</taxon>
        <taxon>Batrachia</taxon>
        <taxon>Anura</taxon>
        <taxon>Neobatrachia</taxon>
        <taxon>Hyloidea</taxon>
        <taxon>Eleutherodactylidae</taxon>
        <taxon>Eleutherodactylinae</taxon>
        <taxon>Eleutherodactylus</taxon>
        <taxon>Eleutherodactylus</taxon>
    </lineage>
</organism>
<comment type="caution">
    <text evidence="2">The sequence shown here is derived from an EMBL/GenBank/DDBJ whole genome shotgun (WGS) entry which is preliminary data.</text>
</comment>
<evidence type="ECO:0000313" key="2">
    <source>
        <dbReference type="EMBL" id="KAG9492767.1"/>
    </source>
</evidence>
<accession>A0A8J6FS24</accession>
<sequence>MHLEFRMCCANFLLQVMEISTAFMVCVKAALGCNIIRTYTSLRHFYSYPNCVIFPKMILTILLLSVTVVCMFSLGTFNHFLCHVGVQCTRMNYIMAGKG</sequence>